<dbReference type="InterPro" id="IPR018223">
    <property type="entry name" value="Arginosuc_synth_CS"/>
</dbReference>
<dbReference type="CDD" id="cd01428">
    <property type="entry name" value="ADK"/>
    <property type="match status" value="1"/>
</dbReference>
<dbReference type="AlphaFoldDB" id="A0A498JS04"/>
<keyword evidence="12" id="KW-0067">ATP-binding</keyword>
<dbReference type="Pfam" id="PF20979">
    <property type="entry name" value="Arginosuc_syn_C"/>
    <property type="match status" value="2"/>
</dbReference>
<dbReference type="GO" id="GO:0000053">
    <property type="term" value="P:argininosuccinate metabolic process"/>
    <property type="evidence" value="ECO:0007669"/>
    <property type="project" value="TreeGrafter"/>
</dbReference>
<dbReference type="SUPFAM" id="SSF52540">
    <property type="entry name" value="P-loop containing nucleoside triphosphate hydrolases"/>
    <property type="match status" value="1"/>
</dbReference>
<gene>
    <name evidence="17" type="ORF">DVH24_008531</name>
</gene>
<dbReference type="CDD" id="cd01999">
    <property type="entry name" value="ASS"/>
    <property type="match status" value="2"/>
</dbReference>
<dbReference type="FunFam" id="3.40.50.620:FF:000019">
    <property type="entry name" value="Argininosuccinate synthase"/>
    <property type="match status" value="2"/>
</dbReference>
<evidence type="ECO:0000256" key="5">
    <source>
        <dbReference type="ARBA" id="ARBA00012955"/>
    </source>
</evidence>
<comment type="caution">
    <text evidence="17">The sequence shown here is derived from an EMBL/GenBank/DDBJ whole genome shotgun (WGS) entry which is preliminary data.</text>
</comment>
<evidence type="ECO:0000256" key="10">
    <source>
        <dbReference type="ARBA" id="ARBA00022741"/>
    </source>
</evidence>
<evidence type="ECO:0000256" key="7">
    <source>
        <dbReference type="ARBA" id="ARBA00022598"/>
    </source>
</evidence>
<dbReference type="PANTHER" id="PTHR11587">
    <property type="entry name" value="ARGININOSUCCINATE SYNTHASE"/>
    <property type="match status" value="1"/>
</dbReference>
<dbReference type="EC" id="6.3.4.5" evidence="4"/>
<protein>
    <recommendedName>
        <fullName evidence="14">ATP:AMP phosphotransferase</fullName>
        <ecNumber evidence="5">2.7.4.3</ecNumber>
        <ecNumber evidence="4">6.3.4.5</ecNumber>
    </recommendedName>
    <alternativeName>
        <fullName evidence="13">Citrulline--aspartate ligase</fullName>
    </alternativeName>
</protein>
<keyword evidence="9" id="KW-0808">Transferase</keyword>
<dbReference type="InterPro" id="IPR024074">
    <property type="entry name" value="AS_cat/multimer_dom_body"/>
</dbReference>
<evidence type="ECO:0000256" key="11">
    <source>
        <dbReference type="ARBA" id="ARBA00022777"/>
    </source>
</evidence>
<dbReference type="SUPFAM" id="SSF52402">
    <property type="entry name" value="Adenine nucleotide alpha hydrolases-like"/>
    <property type="match status" value="2"/>
</dbReference>
<dbReference type="GO" id="GO:0005737">
    <property type="term" value="C:cytoplasm"/>
    <property type="evidence" value="ECO:0007669"/>
    <property type="project" value="TreeGrafter"/>
</dbReference>
<accession>A0A498JS04</accession>
<dbReference type="EC" id="2.7.4.3" evidence="5"/>
<dbReference type="SUPFAM" id="SSF69864">
    <property type="entry name" value="Argininosuccinate synthetase, C-terminal domain"/>
    <property type="match status" value="2"/>
</dbReference>
<keyword evidence="18" id="KW-1185">Reference proteome</keyword>
<dbReference type="NCBIfam" id="NF001770">
    <property type="entry name" value="PRK00509.1"/>
    <property type="match status" value="2"/>
</dbReference>
<dbReference type="GO" id="GO:0000050">
    <property type="term" value="P:urea cycle"/>
    <property type="evidence" value="ECO:0007669"/>
    <property type="project" value="TreeGrafter"/>
</dbReference>
<dbReference type="GO" id="GO:0006526">
    <property type="term" value="P:L-arginine biosynthetic process"/>
    <property type="evidence" value="ECO:0007669"/>
    <property type="project" value="UniProtKB-UniPathway"/>
</dbReference>
<comment type="subunit">
    <text evidence="3">Homotetramer.</text>
</comment>
<evidence type="ECO:0000259" key="16">
    <source>
        <dbReference type="Pfam" id="PF20979"/>
    </source>
</evidence>
<dbReference type="Pfam" id="PF00764">
    <property type="entry name" value="Arginosuc_synth"/>
    <property type="match status" value="2"/>
</dbReference>
<dbReference type="EMBL" id="RDQH01000332">
    <property type="protein sequence ID" value="RXH96031.1"/>
    <property type="molecule type" value="Genomic_DNA"/>
</dbReference>
<evidence type="ECO:0000256" key="1">
    <source>
        <dbReference type="ARBA" id="ARBA00004967"/>
    </source>
</evidence>
<evidence type="ECO:0000256" key="14">
    <source>
        <dbReference type="ARBA" id="ARBA00031517"/>
    </source>
</evidence>
<proteinExistence type="inferred from homology"/>
<evidence type="ECO:0000313" key="17">
    <source>
        <dbReference type="EMBL" id="RXH96031.1"/>
    </source>
</evidence>
<reference evidence="17 18" key="1">
    <citation type="submission" date="2018-10" db="EMBL/GenBank/DDBJ databases">
        <title>A high-quality apple genome assembly.</title>
        <authorList>
            <person name="Hu J."/>
        </authorList>
    </citation>
    <scope>NUCLEOTIDE SEQUENCE [LARGE SCALE GENOMIC DNA]</scope>
    <source>
        <strain evidence="18">cv. HFTH1</strain>
        <tissue evidence="17">Young leaf</tissue>
    </source>
</reference>
<dbReference type="NCBIfam" id="TIGR00032">
    <property type="entry name" value="argG"/>
    <property type="match status" value="2"/>
</dbReference>
<evidence type="ECO:0000259" key="15">
    <source>
        <dbReference type="Pfam" id="PF00764"/>
    </source>
</evidence>
<dbReference type="InterPro" id="IPR014729">
    <property type="entry name" value="Rossmann-like_a/b/a_fold"/>
</dbReference>
<evidence type="ECO:0000256" key="2">
    <source>
        <dbReference type="ARBA" id="ARBA00007220"/>
    </source>
</evidence>
<evidence type="ECO:0000256" key="8">
    <source>
        <dbReference type="ARBA" id="ARBA00022605"/>
    </source>
</evidence>
<dbReference type="InterPro" id="IPR001518">
    <property type="entry name" value="Arginosuc_synth"/>
</dbReference>
<dbReference type="GO" id="GO:0004055">
    <property type="term" value="F:argininosuccinate synthase activity"/>
    <property type="evidence" value="ECO:0007669"/>
    <property type="project" value="UniProtKB-EC"/>
</dbReference>
<keyword evidence="11" id="KW-0418">Kinase</keyword>
<feature type="domain" description="Arginosuccinate synthase-like N-terminal" evidence="15">
    <location>
        <begin position="41"/>
        <end position="137"/>
    </location>
</feature>
<dbReference type="InterPro" id="IPR048268">
    <property type="entry name" value="Arginosuc_syn_C"/>
</dbReference>
<dbReference type="Gene3D" id="3.40.50.300">
    <property type="entry name" value="P-loop containing nucleotide triphosphate hydrolases"/>
    <property type="match status" value="1"/>
</dbReference>
<evidence type="ECO:0000256" key="6">
    <source>
        <dbReference type="ARBA" id="ARBA00022571"/>
    </source>
</evidence>
<dbReference type="InterPro" id="IPR027417">
    <property type="entry name" value="P-loop_NTPase"/>
</dbReference>
<dbReference type="PROSITE" id="PS00113">
    <property type="entry name" value="ADENYLATE_KINASE"/>
    <property type="match status" value="1"/>
</dbReference>
<sequence>MSACSAANLTFHDPERESYPYHETEVSGSTKERGLRGKLNKVVLAYSGGLDTSVIVPWLRENYGCDVVCFTADVGQGIKELDGLEKKAKASGASQLVVQDLKEEFVKDYIFPCLRAGAIYERKYLLGTSMARPLIAKVRFELTFFALNPKLNVVAPWREWDITGREDAIEYAKKHNVPVPVTKKSIYSRDGNLWHLSHEGDILEDPENEPKKDMFMLTVDPEDAPNEPEYVEIGIVSGIPVSVNGKELSPASLLDHLNQIGGKHGIGRVDMVENRLVGMKSRGVYETPGGTILFTAARELESLTLDRETMQVKDSLALKYAELVYAGRWFDPLRESMDSFMKEISKTTTGSVTLKLYKGSVTVTSRKSPYSLYRQDIASFESGDIYDQADAAGFIRLRRHHGPIEVHVRLLRRQSHFSSSQKRIIYISWQSLLSGELGARKSELQGTAFAVTSGNGSVRAHNKQAIRAALPTYNETEASGSTKERGLRGKLNKVVLAYSGGLDTSVIVPWLRENYGCDVVCFTADVGQGIKELDGLEKKAKASGASQLVVHDLKEEFVKDYIFPCLRAGAIYERKYLLGTSMARPVIAKVRFELTFFALNPKLNVVAPWREWDIRGREDAIEYAKKHNVPVPVTKKSIYSRDGNLWHLSHEGDILEDPENEPKKDMFMLTVDPEDAPNEPEYVEIGIVSGIPVSVNGKELSPASLLDHLNQIGGKHGIGRVDMVENRLVGMKSRGVYETPGGTILFAAARELESLTLDRETMQVKDSLALKYAELVYAGRWFDPLRESLDSFMEEISKTTTGSVTLKLYKGSVTVTSRKSPYSLYRQDISSFESGDIYDQADAAGFIRLFTAAPPLYRLLKLALSRFFTAAAAQPHFDHDYYYGHRDDRGRRLDQLPVAGTEGSVPVRGVQWAFIGSPIAKKHVYAERLSKLLEVPHISMAGLVRQDLNPRSSLYKQIANAVNRGELVPEEIIFGLLSKRLEDGYCRGESGFILDGIPRSRIQAEILSELVEIDLVVNFKCTEHCLAEHERESAWREKLRIFAEQSKPLEDYYKKRDKLLDFQVSSAPGETWKGLLATLHLHSSLL</sequence>
<name>A0A498JS04_MALDO</name>
<evidence type="ECO:0000256" key="13">
    <source>
        <dbReference type="ARBA" id="ARBA00029916"/>
    </source>
</evidence>
<evidence type="ECO:0000256" key="3">
    <source>
        <dbReference type="ARBA" id="ARBA00011881"/>
    </source>
</evidence>
<keyword evidence="7" id="KW-0436">Ligase</keyword>
<comment type="similarity">
    <text evidence="2">Belongs to the adenylate kinase family.</text>
</comment>
<dbReference type="PANTHER" id="PTHR11587:SF2">
    <property type="entry name" value="ARGININOSUCCINATE SYNTHASE"/>
    <property type="match status" value="1"/>
</dbReference>
<evidence type="ECO:0000256" key="12">
    <source>
        <dbReference type="ARBA" id="ARBA00022840"/>
    </source>
</evidence>
<dbReference type="Gene3D" id="3.40.50.620">
    <property type="entry name" value="HUPs"/>
    <property type="match status" value="2"/>
</dbReference>
<feature type="domain" description="Arginosuccinate synthase-like N-terminal" evidence="15">
    <location>
        <begin position="493"/>
        <end position="589"/>
    </location>
</feature>
<evidence type="ECO:0000313" key="18">
    <source>
        <dbReference type="Proteomes" id="UP000290289"/>
    </source>
</evidence>
<dbReference type="GO" id="GO:0005524">
    <property type="term" value="F:ATP binding"/>
    <property type="evidence" value="ECO:0007669"/>
    <property type="project" value="UniProtKB-KW"/>
</dbReference>
<keyword evidence="10" id="KW-0547">Nucleotide-binding</keyword>
<keyword evidence="8" id="KW-0028">Amino-acid biosynthesis</keyword>
<dbReference type="GO" id="GO:0004017">
    <property type="term" value="F:AMP kinase activity"/>
    <property type="evidence" value="ECO:0007669"/>
    <property type="project" value="UniProtKB-EC"/>
</dbReference>
<evidence type="ECO:0000256" key="9">
    <source>
        <dbReference type="ARBA" id="ARBA00022679"/>
    </source>
</evidence>
<dbReference type="InterPro" id="IPR023434">
    <property type="entry name" value="Arginosuc_synth_type_1_subfam"/>
</dbReference>
<dbReference type="HAMAP" id="MF_00005">
    <property type="entry name" value="Arg_succ_synth_type1"/>
    <property type="match status" value="2"/>
</dbReference>
<dbReference type="Pfam" id="PF00406">
    <property type="entry name" value="ADK"/>
    <property type="match status" value="1"/>
</dbReference>
<dbReference type="Proteomes" id="UP000290289">
    <property type="component" value="Chromosome 6"/>
</dbReference>
<dbReference type="InterPro" id="IPR048267">
    <property type="entry name" value="Arginosuc_syn_N"/>
</dbReference>
<keyword evidence="6" id="KW-0055">Arginine biosynthesis</keyword>
<evidence type="ECO:0000256" key="4">
    <source>
        <dbReference type="ARBA" id="ARBA00012286"/>
    </source>
</evidence>
<dbReference type="FunFam" id="3.90.1260.10:FF:000007">
    <property type="entry name" value="Argininosuccinate synthase"/>
    <property type="match status" value="2"/>
</dbReference>
<dbReference type="InterPro" id="IPR033690">
    <property type="entry name" value="Adenylat_kinase_CS"/>
</dbReference>
<dbReference type="Gene3D" id="3.90.1260.10">
    <property type="entry name" value="Argininosuccinate synthetase, chain A, domain 2"/>
    <property type="match status" value="2"/>
</dbReference>
<dbReference type="PROSITE" id="PS00564">
    <property type="entry name" value="ARGININOSUCCIN_SYN_1"/>
    <property type="match status" value="2"/>
</dbReference>
<dbReference type="InterPro" id="IPR000850">
    <property type="entry name" value="Adenylat/UMP-CMP_kin"/>
</dbReference>
<dbReference type="UniPathway" id="UPA00068">
    <property type="reaction ID" value="UER00113"/>
</dbReference>
<comment type="pathway">
    <text evidence="1">Amino-acid biosynthesis; L-arginine biosynthesis; L-arginine from L-ornithine and carbamoyl phosphate: step 2/3.</text>
</comment>
<organism evidence="17 18">
    <name type="scientific">Malus domestica</name>
    <name type="common">Apple</name>
    <name type="synonym">Pyrus malus</name>
    <dbReference type="NCBI Taxonomy" id="3750"/>
    <lineage>
        <taxon>Eukaryota</taxon>
        <taxon>Viridiplantae</taxon>
        <taxon>Streptophyta</taxon>
        <taxon>Embryophyta</taxon>
        <taxon>Tracheophyta</taxon>
        <taxon>Spermatophyta</taxon>
        <taxon>Magnoliopsida</taxon>
        <taxon>eudicotyledons</taxon>
        <taxon>Gunneridae</taxon>
        <taxon>Pentapetalae</taxon>
        <taxon>rosids</taxon>
        <taxon>fabids</taxon>
        <taxon>Rosales</taxon>
        <taxon>Rosaceae</taxon>
        <taxon>Amygdaloideae</taxon>
        <taxon>Maleae</taxon>
        <taxon>Malus</taxon>
    </lineage>
</organism>
<feature type="domain" description="Arginosuccinate synthase C-terminal" evidence="16">
    <location>
        <begin position="187"/>
        <end position="397"/>
    </location>
</feature>
<feature type="domain" description="Arginosuccinate synthase C-terminal" evidence="16">
    <location>
        <begin position="639"/>
        <end position="850"/>
    </location>
</feature>
<dbReference type="STRING" id="3750.A0A498JS04"/>